<reference evidence="2 3" key="1">
    <citation type="submission" date="2019-03" db="EMBL/GenBank/DDBJ databases">
        <title>Complete Genome Sequence of Leuconostoc kimchii strain NKJ218 Isolated from Homemade Kimchi.</title>
        <authorList>
            <person name="Jung J.Y."/>
            <person name="Jin H.M."/>
            <person name="Jung J.-W."/>
            <person name="Lee S.-Y."/>
            <person name="Ryu B.-G."/>
            <person name="Han S.-S."/>
            <person name="Kang H.K."/>
            <person name="Choi H.W."/>
            <person name="Chung E.J."/>
            <person name="Choi K.-M."/>
        </authorList>
    </citation>
    <scope>NUCLEOTIDE SEQUENCE [LARGE SCALE GENOMIC DNA]</scope>
    <source>
        <strain evidence="2 3">NKJ218</strain>
    </source>
</reference>
<dbReference type="Proteomes" id="UP000295756">
    <property type="component" value="Chromosome"/>
</dbReference>
<dbReference type="RefSeq" id="WP_013102841.1">
    <property type="nucleotide sequence ID" value="NZ_CP037939.1"/>
</dbReference>
<feature type="transmembrane region" description="Helical" evidence="1">
    <location>
        <begin position="148"/>
        <end position="167"/>
    </location>
</feature>
<feature type="transmembrane region" description="Helical" evidence="1">
    <location>
        <begin position="179"/>
        <end position="202"/>
    </location>
</feature>
<keyword evidence="1" id="KW-0812">Transmembrane</keyword>
<evidence type="ECO:0008006" key="4">
    <source>
        <dbReference type="Google" id="ProtNLM"/>
    </source>
</evidence>
<organism evidence="2 3">
    <name type="scientific">Leuconostoc kimchii</name>
    <dbReference type="NCBI Taxonomy" id="136609"/>
    <lineage>
        <taxon>Bacteria</taxon>
        <taxon>Bacillati</taxon>
        <taxon>Bacillota</taxon>
        <taxon>Bacilli</taxon>
        <taxon>Lactobacillales</taxon>
        <taxon>Lactobacillaceae</taxon>
        <taxon>Leuconostoc</taxon>
    </lineage>
</organism>
<feature type="transmembrane region" description="Helical" evidence="1">
    <location>
        <begin position="84"/>
        <end position="107"/>
    </location>
</feature>
<feature type="transmembrane region" description="Helical" evidence="1">
    <location>
        <begin position="52"/>
        <end position="72"/>
    </location>
</feature>
<proteinExistence type="predicted"/>
<name>A0ABX5SHD5_9LACO</name>
<accession>A0ABX5SHD5</accession>
<evidence type="ECO:0000313" key="2">
    <source>
        <dbReference type="EMBL" id="QBR46756.1"/>
    </source>
</evidence>
<keyword evidence="1" id="KW-0472">Membrane</keyword>
<gene>
    <name evidence="2" type="ORF">EW139_00900</name>
</gene>
<sequence length="208" mass="23345">MAYRRIDTPHISEPVGSVREHDGLLIDDDNNVFEYSNNGYLKVGYYNPVSSVLSDVAPIGLGLLLLNVLFPVRSKNGSTSVASGAFSLFTMFVSLFFAYGMIIGWIVQKIALHFAEKIGNFLNTNKTARLLVPNFWFTDKKISKFFGFYYLGLPIFLLIFVILNLFFDIQDGTGLYALNALNMFSLVFSIICGIINIFYNLLTKVTSI</sequence>
<dbReference type="EMBL" id="CP037939">
    <property type="protein sequence ID" value="QBR46756.1"/>
    <property type="molecule type" value="Genomic_DNA"/>
</dbReference>
<protein>
    <recommendedName>
        <fullName evidence="4">Integral membrane protein</fullName>
    </recommendedName>
</protein>
<evidence type="ECO:0000313" key="3">
    <source>
        <dbReference type="Proteomes" id="UP000295756"/>
    </source>
</evidence>
<keyword evidence="3" id="KW-1185">Reference proteome</keyword>
<keyword evidence="1" id="KW-1133">Transmembrane helix</keyword>
<evidence type="ECO:0000256" key="1">
    <source>
        <dbReference type="SAM" id="Phobius"/>
    </source>
</evidence>